<sequence length="188" mass="21925">MTRLTNYYNELCADYSKPGLVSDEQVVKLLNDAEIYISQQEQNLPEITSEYSTEQIQQENKDWWPTHCEAIRQGRGDILKAEYRDDLVFFSTEGIFYGRIATADREINLWAILAQPGVTTAWPIVLFNGEAIYTEWNCFDDMTKEIIAKGSETILRRGHRGGCYLKSKQLNFYRNILASDELLHWIRR</sequence>
<dbReference type="AlphaFoldDB" id="A0AAP5I2B4"/>
<comment type="caution">
    <text evidence="1">The sequence shown here is derived from an EMBL/GenBank/DDBJ whole genome shotgun (WGS) entry which is preliminary data.</text>
</comment>
<keyword evidence="2" id="KW-1185">Reference proteome</keyword>
<gene>
    <name evidence="1" type="ORF">G7B40_002655</name>
</gene>
<proteinExistence type="predicted"/>
<reference evidence="2" key="1">
    <citation type="journal article" date="2021" name="Science">
        <title>Hunting the eagle killer: A cyanobacterial neurotoxin causes vacuolar myelinopathy.</title>
        <authorList>
            <person name="Breinlinger S."/>
            <person name="Phillips T.J."/>
            <person name="Haram B.N."/>
            <person name="Mares J."/>
            <person name="Martinez Yerena J.A."/>
            <person name="Hrouzek P."/>
            <person name="Sobotka R."/>
            <person name="Henderson W.M."/>
            <person name="Schmieder P."/>
            <person name="Williams S.M."/>
            <person name="Lauderdale J.D."/>
            <person name="Wilde H.D."/>
            <person name="Gerrin W."/>
            <person name="Kust A."/>
            <person name="Washington J.W."/>
            <person name="Wagner C."/>
            <person name="Geier B."/>
            <person name="Liebeke M."/>
            <person name="Enke H."/>
            <person name="Niedermeyer T.H.J."/>
            <person name="Wilde S.B."/>
        </authorList>
    </citation>
    <scope>NUCLEOTIDE SEQUENCE [LARGE SCALE GENOMIC DNA]</scope>
    <source>
        <strain evidence="2">Thurmond2011</strain>
    </source>
</reference>
<dbReference type="Proteomes" id="UP000667802">
    <property type="component" value="Unassembled WGS sequence"/>
</dbReference>
<accession>A0AAP5I2B4</accession>
<dbReference type="EMBL" id="JAALHA020000001">
    <property type="protein sequence ID" value="MDR9893489.1"/>
    <property type="molecule type" value="Genomic_DNA"/>
</dbReference>
<organism evidence="1 2">
    <name type="scientific">Aetokthonos hydrillicola Thurmond2011</name>
    <dbReference type="NCBI Taxonomy" id="2712845"/>
    <lineage>
        <taxon>Bacteria</taxon>
        <taxon>Bacillati</taxon>
        <taxon>Cyanobacteriota</taxon>
        <taxon>Cyanophyceae</taxon>
        <taxon>Nostocales</taxon>
        <taxon>Hapalosiphonaceae</taxon>
        <taxon>Aetokthonos</taxon>
    </lineage>
</organism>
<dbReference type="RefSeq" id="WP_208344993.1">
    <property type="nucleotide sequence ID" value="NZ_CAWQFN010000567.1"/>
</dbReference>
<evidence type="ECO:0000313" key="1">
    <source>
        <dbReference type="EMBL" id="MDR9893489.1"/>
    </source>
</evidence>
<evidence type="ECO:0000313" key="2">
    <source>
        <dbReference type="Proteomes" id="UP000667802"/>
    </source>
</evidence>
<protein>
    <submittedName>
        <fullName evidence="1">Uncharacterized protein</fullName>
    </submittedName>
</protein>
<name>A0AAP5I2B4_9CYAN</name>